<evidence type="ECO:0000313" key="1">
    <source>
        <dbReference type="EMBL" id="QFZ91210.2"/>
    </source>
</evidence>
<dbReference type="EMBL" id="CP034671">
    <property type="protein sequence ID" value="QFZ91210.2"/>
    <property type="molecule type" value="Genomic_DNA"/>
</dbReference>
<organism evidence="1">
    <name type="scientific">Synechococcus elongatus PCC 11802</name>
    <dbReference type="NCBI Taxonomy" id="2283154"/>
    <lineage>
        <taxon>Bacteria</taxon>
        <taxon>Bacillati</taxon>
        <taxon>Cyanobacteriota</taxon>
        <taxon>Cyanophyceae</taxon>
        <taxon>Synechococcales</taxon>
        <taxon>Synechococcaceae</taxon>
        <taxon>Synechococcus</taxon>
    </lineage>
</organism>
<name>A0AAT9JUI2_SYNEL</name>
<proteinExistence type="predicted"/>
<sequence length="78" mass="9015">MTARIFLVEVQQFFPKAALRSVSSRLYSAYCREHETFICYSLESRRWLVETAYDYLYDDELANAVGQMSGSSIRSSSL</sequence>
<protein>
    <submittedName>
        <fullName evidence="1">Uncharacterized protein</fullName>
    </submittedName>
</protein>
<dbReference type="RefSeq" id="WP_208677480.1">
    <property type="nucleotide sequence ID" value="NZ_CP034671.2"/>
</dbReference>
<gene>
    <name evidence="1" type="ORF">EKO22_01365</name>
</gene>
<reference evidence="1" key="1">
    <citation type="submission" date="2024-01" db="EMBL/GenBank/DDBJ databases">
        <title>Synechococcus elongatus PCC 11802, a close yet different native of Synechococcus elongatus PCC 11801.</title>
        <authorList>
            <person name="Jaiswal D."/>
            <person name="Sengupta A."/>
            <person name="Sengupta S."/>
            <person name="Pakrasi H.B."/>
            <person name="Wangikar P."/>
        </authorList>
    </citation>
    <scope>NUCLEOTIDE SEQUENCE</scope>
    <source>
        <strain evidence="1">PCC 11802</strain>
    </source>
</reference>
<dbReference type="AlphaFoldDB" id="A0AAT9JUI2"/>
<accession>A0AAT9JUI2</accession>